<organism evidence="1">
    <name type="scientific">uncultured marine microorganism HF4000_APKG3D20</name>
    <dbReference type="NCBI Taxonomy" id="455549"/>
    <lineage>
        <taxon>unclassified sequences</taxon>
        <taxon>environmental samples</taxon>
    </lineage>
</organism>
<dbReference type="EMBL" id="EU016629">
    <property type="protein sequence ID" value="ABZ08455.1"/>
    <property type="molecule type" value="Genomic_DNA"/>
</dbReference>
<evidence type="ECO:0000313" key="1">
    <source>
        <dbReference type="EMBL" id="ABZ08455.1"/>
    </source>
</evidence>
<dbReference type="PROSITE" id="PS51257">
    <property type="entry name" value="PROKAR_LIPOPROTEIN"/>
    <property type="match status" value="1"/>
</dbReference>
<protein>
    <recommendedName>
        <fullName evidence="2">Lipoprotein</fullName>
    </recommendedName>
</protein>
<dbReference type="AlphaFoldDB" id="B3T796"/>
<name>B3T796_9ZZZZ</name>
<sequence length="107" mass="11360">MCRGLCTISVLFLFAACSSPRVQKEGSPPLLDPSVLGKPFRGPYPFVVAFPETVYYLTGPQQARPPDGSFQNGTRVALVLNAGSYSLVTSESGVTAYVSSGSLQLIE</sequence>
<accession>B3T796</accession>
<gene>
    <name evidence="1" type="ORF">ALOHA_HF4000APKG3D20ctg1g3</name>
</gene>
<proteinExistence type="predicted"/>
<evidence type="ECO:0008006" key="2">
    <source>
        <dbReference type="Google" id="ProtNLM"/>
    </source>
</evidence>
<reference evidence="1" key="1">
    <citation type="journal article" date="2008" name="ISME J.">
        <title>Genomic patterns of recombination, clonal divergence and environment in marine microbial populations.</title>
        <authorList>
            <person name="Konstantinidis K.T."/>
            <person name="Delong E.F."/>
        </authorList>
    </citation>
    <scope>NUCLEOTIDE SEQUENCE</scope>
</reference>